<sequence length="84" mass="9572">MKTELYSHKTDIGALRGNFKSNLLHICITTVKNIMFGLKNKNVFTIPLKVISTLKESKESLCAILPHSYIKNKTKNMWLAFSCL</sequence>
<dbReference type="EMBL" id="JAACNH010000006">
    <property type="protein sequence ID" value="KAG8439707.1"/>
    <property type="molecule type" value="Genomic_DNA"/>
</dbReference>
<dbReference type="AlphaFoldDB" id="A0A8T2J7Y7"/>
<accession>A0A8T2J7Y7</accession>
<name>A0A8T2J7Y7_9PIPI</name>
<gene>
    <name evidence="1" type="ORF">GDO86_005761</name>
</gene>
<keyword evidence="2" id="KW-1185">Reference proteome</keyword>
<protein>
    <submittedName>
        <fullName evidence="1">Uncharacterized protein</fullName>
    </submittedName>
</protein>
<comment type="caution">
    <text evidence="1">The sequence shown here is derived from an EMBL/GenBank/DDBJ whole genome shotgun (WGS) entry which is preliminary data.</text>
</comment>
<organism evidence="1 2">
    <name type="scientific">Hymenochirus boettgeri</name>
    <name type="common">Congo dwarf clawed frog</name>
    <dbReference type="NCBI Taxonomy" id="247094"/>
    <lineage>
        <taxon>Eukaryota</taxon>
        <taxon>Metazoa</taxon>
        <taxon>Chordata</taxon>
        <taxon>Craniata</taxon>
        <taxon>Vertebrata</taxon>
        <taxon>Euteleostomi</taxon>
        <taxon>Amphibia</taxon>
        <taxon>Batrachia</taxon>
        <taxon>Anura</taxon>
        <taxon>Pipoidea</taxon>
        <taxon>Pipidae</taxon>
        <taxon>Pipinae</taxon>
        <taxon>Hymenochirus</taxon>
    </lineage>
</organism>
<evidence type="ECO:0000313" key="1">
    <source>
        <dbReference type="EMBL" id="KAG8439707.1"/>
    </source>
</evidence>
<reference evidence="1" key="1">
    <citation type="thesis" date="2020" institute="ProQuest LLC" country="789 East Eisenhower Parkway, Ann Arbor, MI, USA">
        <title>Comparative Genomics and Chromosome Evolution.</title>
        <authorList>
            <person name="Mudd A.B."/>
        </authorList>
    </citation>
    <scope>NUCLEOTIDE SEQUENCE</scope>
    <source>
        <strain evidence="1">Female2</strain>
        <tissue evidence="1">Blood</tissue>
    </source>
</reference>
<evidence type="ECO:0000313" key="2">
    <source>
        <dbReference type="Proteomes" id="UP000812440"/>
    </source>
</evidence>
<dbReference type="Proteomes" id="UP000812440">
    <property type="component" value="Chromosome 3"/>
</dbReference>
<proteinExistence type="predicted"/>